<dbReference type="Gene3D" id="3.30.1490.300">
    <property type="match status" value="1"/>
</dbReference>
<dbReference type="EMBL" id="PFDW01000011">
    <property type="protein sequence ID" value="PJE58477.1"/>
    <property type="molecule type" value="Genomic_DNA"/>
</dbReference>
<dbReference type="InterPro" id="IPR005883">
    <property type="entry name" value="PilM"/>
</dbReference>
<organism evidence="2 3">
    <name type="scientific">Candidatus Portnoybacteria bacterium CG10_big_fil_rev_8_21_14_0_10_36_7</name>
    <dbReference type="NCBI Taxonomy" id="1974812"/>
    <lineage>
        <taxon>Bacteria</taxon>
        <taxon>Candidatus Portnoyibacteriota</taxon>
    </lineage>
</organism>
<dbReference type="Pfam" id="PF11104">
    <property type="entry name" value="PilM_2"/>
    <property type="match status" value="2"/>
</dbReference>
<sequence length="372" mass="40965">MSIFSSKSSYLGIDIGTSSIKVVELVNFKGRPRLVTYGFIERKPGEIKSLIDDPTGTANIINEICAKSRTTSKKVIAALPNFSVFTSILNLPNLPKKELASAVSWEAKKIIPMPLEDIILDWKIIEELEDGDGRKVSDYQDSYGENQQNKPTPKIFSKSQKNLKILLTGASRSLVKKYVDTFNVSGLTLLSLETENFALIRSLVGNDKSVIMLVDLGASTSSIAIIEKGIPVLSRSIEMGGTMITRAISNSLNVNFDRAEQFKQDLSLGSESSDNSLPQTVEKSFSPILNEMKYTLNVYQEQNKKKVEKIILTGGSALLGNLSGYLSKVLNINTYVGDPWARVIFPTELKPILDRLGSKFAVSIGLSMRDIE</sequence>
<feature type="region of interest" description="Disordered" evidence="1">
    <location>
        <begin position="136"/>
        <end position="155"/>
    </location>
</feature>
<evidence type="ECO:0000313" key="2">
    <source>
        <dbReference type="EMBL" id="PJE58477.1"/>
    </source>
</evidence>
<proteinExistence type="predicted"/>
<protein>
    <recommendedName>
        <fullName evidence="4">SHS2 domain-containing protein</fullName>
    </recommendedName>
</protein>
<gene>
    <name evidence="2" type="ORF">COU81_00560</name>
</gene>
<dbReference type="PANTHER" id="PTHR32432:SF3">
    <property type="entry name" value="ETHANOLAMINE UTILIZATION PROTEIN EUTJ"/>
    <property type="match status" value="1"/>
</dbReference>
<evidence type="ECO:0000256" key="1">
    <source>
        <dbReference type="SAM" id="MobiDB-lite"/>
    </source>
</evidence>
<dbReference type="InterPro" id="IPR050696">
    <property type="entry name" value="FtsA/MreB"/>
</dbReference>
<dbReference type="Gene3D" id="3.30.420.40">
    <property type="match status" value="2"/>
</dbReference>
<accession>A0A2M8KEY9</accession>
<dbReference type="Proteomes" id="UP000231450">
    <property type="component" value="Unassembled WGS sequence"/>
</dbReference>
<feature type="compositionally biased region" description="Polar residues" evidence="1">
    <location>
        <begin position="139"/>
        <end position="155"/>
    </location>
</feature>
<dbReference type="AlphaFoldDB" id="A0A2M8KEY9"/>
<name>A0A2M8KEY9_9BACT</name>
<dbReference type="PANTHER" id="PTHR32432">
    <property type="entry name" value="CELL DIVISION PROTEIN FTSA-RELATED"/>
    <property type="match status" value="1"/>
</dbReference>
<dbReference type="SUPFAM" id="SSF53067">
    <property type="entry name" value="Actin-like ATPase domain"/>
    <property type="match status" value="2"/>
</dbReference>
<dbReference type="InterPro" id="IPR043129">
    <property type="entry name" value="ATPase_NBD"/>
</dbReference>
<evidence type="ECO:0008006" key="4">
    <source>
        <dbReference type="Google" id="ProtNLM"/>
    </source>
</evidence>
<dbReference type="CDD" id="cd24049">
    <property type="entry name" value="ASKHA_NBD_PilM"/>
    <property type="match status" value="1"/>
</dbReference>
<reference evidence="3" key="1">
    <citation type="submission" date="2017-09" db="EMBL/GenBank/DDBJ databases">
        <title>Depth-based differentiation of microbial function through sediment-hosted aquifers and enrichment of novel symbionts in the deep terrestrial subsurface.</title>
        <authorList>
            <person name="Probst A.J."/>
            <person name="Ladd B."/>
            <person name="Jarett J.K."/>
            <person name="Geller-Mcgrath D.E."/>
            <person name="Sieber C.M.K."/>
            <person name="Emerson J.B."/>
            <person name="Anantharaman K."/>
            <person name="Thomas B.C."/>
            <person name="Malmstrom R."/>
            <person name="Stieglmeier M."/>
            <person name="Klingl A."/>
            <person name="Woyke T."/>
            <person name="Ryan C.M."/>
            <person name="Banfield J.F."/>
        </authorList>
    </citation>
    <scope>NUCLEOTIDE SEQUENCE [LARGE SCALE GENOMIC DNA]</scope>
</reference>
<dbReference type="PIRSF" id="PIRSF019169">
    <property type="entry name" value="PilM"/>
    <property type="match status" value="1"/>
</dbReference>
<evidence type="ECO:0000313" key="3">
    <source>
        <dbReference type="Proteomes" id="UP000231450"/>
    </source>
</evidence>
<comment type="caution">
    <text evidence="2">The sequence shown here is derived from an EMBL/GenBank/DDBJ whole genome shotgun (WGS) entry which is preliminary data.</text>
</comment>